<keyword evidence="5 6" id="KW-0408">Iron</keyword>
<comment type="caution">
    <text evidence="8">The sequence shown here is derived from an EMBL/GenBank/DDBJ whole genome shotgun (WGS) entry which is preliminary data.</text>
</comment>
<evidence type="ECO:0000256" key="1">
    <source>
        <dbReference type="ARBA" id="ARBA00022448"/>
    </source>
</evidence>
<evidence type="ECO:0000256" key="5">
    <source>
        <dbReference type="ARBA" id="ARBA00023004"/>
    </source>
</evidence>
<dbReference type="Proteomes" id="UP000180057">
    <property type="component" value="Unassembled WGS sequence"/>
</dbReference>
<dbReference type="Pfam" id="PF13442">
    <property type="entry name" value="Cytochrome_CBB3"/>
    <property type="match status" value="1"/>
</dbReference>
<evidence type="ECO:0000256" key="2">
    <source>
        <dbReference type="ARBA" id="ARBA00022617"/>
    </source>
</evidence>
<dbReference type="GO" id="GO:0046872">
    <property type="term" value="F:metal ion binding"/>
    <property type="evidence" value="ECO:0007669"/>
    <property type="project" value="UniProtKB-KW"/>
</dbReference>
<feature type="domain" description="Cytochrome c" evidence="7">
    <location>
        <begin position="164"/>
        <end position="256"/>
    </location>
</feature>
<dbReference type="PANTHER" id="PTHR37823:SF4">
    <property type="entry name" value="MENAQUINOL-CYTOCHROME C REDUCTASE CYTOCHROME B_C SUBUNIT"/>
    <property type="match status" value="1"/>
</dbReference>
<sequence>MFSISLLIFAASKILGWITYYTIAQPKVDEIAYDITSYLQANELYVNEDWLHNYVISRKQSGYIKDFEDISITYRQPSNDRRFSVEVTMRGNYLNGYALPKTAIVSYNGVNYGKLPDSTVWIWYDPSYYNPEEEKAHSHLITNDEIYNEPHNYDAQNNLKDSYFDLEDGMDLSYLGTDFYFTEEEKRLFEYVDKTCIACHGSTWQGLAGPSLYNLNQKYSEDEILDIIMNGKGTMPRGMLDEQNSIALSKYLYNLPDLYDYSNGR</sequence>
<keyword evidence="3 6" id="KW-0479">Metal-binding</keyword>
<dbReference type="InterPro" id="IPR009056">
    <property type="entry name" value="Cyt_c-like_dom"/>
</dbReference>
<proteinExistence type="predicted"/>
<dbReference type="InterPro" id="IPR036909">
    <property type="entry name" value="Cyt_c-like_dom_sf"/>
</dbReference>
<dbReference type="PROSITE" id="PS51007">
    <property type="entry name" value="CYTC"/>
    <property type="match status" value="1"/>
</dbReference>
<dbReference type="SUPFAM" id="SSF46626">
    <property type="entry name" value="Cytochrome c"/>
    <property type="match status" value="1"/>
</dbReference>
<dbReference type="PANTHER" id="PTHR37823">
    <property type="entry name" value="CYTOCHROME C-553-LIKE"/>
    <property type="match status" value="1"/>
</dbReference>
<evidence type="ECO:0000256" key="4">
    <source>
        <dbReference type="ARBA" id="ARBA00022982"/>
    </source>
</evidence>
<reference evidence="8 9" key="1">
    <citation type="submission" date="2016-10" db="EMBL/GenBank/DDBJ databases">
        <title>Draft genome sequences of four alkaliphilic bacteria belonging to the Anaerobacillus genus.</title>
        <authorList>
            <person name="Bassil N.M."/>
            <person name="Lloyd J.R."/>
        </authorList>
    </citation>
    <scope>NUCLEOTIDE SEQUENCE [LARGE SCALE GENOMIC DNA]</scope>
    <source>
        <strain evidence="8 9">DSM 22531</strain>
    </source>
</reference>
<accession>A0A1S2MC53</accession>
<keyword evidence="4" id="KW-0249">Electron transport</keyword>
<dbReference type="InterPro" id="IPR051811">
    <property type="entry name" value="Cytochrome_c550/c551-like"/>
</dbReference>
<dbReference type="RefSeq" id="WP_071388866.1">
    <property type="nucleotide sequence ID" value="NZ_MLQS01000001.1"/>
</dbReference>
<name>A0A1S2MC53_9BACI</name>
<keyword evidence="1" id="KW-0813">Transport</keyword>
<organism evidence="8 9">
    <name type="scientific">Anaerobacillus alkalidiazotrophicus</name>
    <dbReference type="NCBI Taxonomy" id="472963"/>
    <lineage>
        <taxon>Bacteria</taxon>
        <taxon>Bacillati</taxon>
        <taxon>Bacillota</taxon>
        <taxon>Bacilli</taxon>
        <taxon>Bacillales</taxon>
        <taxon>Bacillaceae</taxon>
        <taxon>Anaerobacillus</taxon>
    </lineage>
</organism>
<evidence type="ECO:0000313" key="8">
    <source>
        <dbReference type="EMBL" id="OIJ22311.1"/>
    </source>
</evidence>
<dbReference type="Gene3D" id="1.10.760.10">
    <property type="entry name" value="Cytochrome c-like domain"/>
    <property type="match status" value="1"/>
</dbReference>
<dbReference type="GO" id="GO:0020037">
    <property type="term" value="F:heme binding"/>
    <property type="evidence" value="ECO:0007669"/>
    <property type="project" value="InterPro"/>
</dbReference>
<dbReference type="STRING" id="472963.BKP45_06640"/>
<gene>
    <name evidence="8" type="ORF">BKP45_06640</name>
</gene>
<evidence type="ECO:0000313" key="9">
    <source>
        <dbReference type="Proteomes" id="UP000180057"/>
    </source>
</evidence>
<protein>
    <recommendedName>
        <fullName evidence="7">Cytochrome c domain-containing protein</fullName>
    </recommendedName>
</protein>
<dbReference type="OrthoDB" id="7933886at2"/>
<evidence type="ECO:0000256" key="3">
    <source>
        <dbReference type="ARBA" id="ARBA00022723"/>
    </source>
</evidence>
<dbReference type="EMBL" id="MLQS01000001">
    <property type="protein sequence ID" value="OIJ22311.1"/>
    <property type="molecule type" value="Genomic_DNA"/>
</dbReference>
<evidence type="ECO:0000259" key="7">
    <source>
        <dbReference type="PROSITE" id="PS51007"/>
    </source>
</evidence>
<dbReference type="GO" id="GO:0009055">
    <property type="term" value="F:electron transfer activity"/>
    <property type="evidence" value="ECO:0007669"/>
    <property type="project" value="InterPro"/>
</dbReference>
<dbReference type="AlphaFoldDB" id="A0A1S2MC53"/>
<keyword evidence="2 6" id="KW-0349">Heme</keyword>
<evidence type="ECO:0000256" key="6">
    <source>
        <dbReference type="PROSITE-ProRule" id="PRU00433"/>
    </source>
</evidence>
<keyword evidence="9" id="KW-1185">Reference proteome</keyword>